<evidence type="ECO:0000256" key="4">
    <source>
        <dbReference type="ARBA" id="ARBA00023242"/>
    </source>
</evidence>
<keyword evidence="8" id="KW-1185">Reference proteome</keyword>
<dbReference type="InParanoid" id="A0A2P5ER65"/>
<dbReference type="Gene3D" id="1.10.10.60">
    <property type="entry name" value="Homeodomain-like"/>
    <property type="match status" value="1"/>
</dbReference>
<dbReference type="PANTHER" id="PTHR31499">
    <property type="entry name" value="MYB FAMILY TRANSCRIPTION FACTOR PHL11"/>
    <property type="match status" value="1"/>
</dbReference>
<evidence type="ECO:0000256" key="2">
    <source>
        <dbReference type="ARBA" id="ARBA00023015"/>
    </source>
</evidence>
<dbReference type="FunFam" id="1.10.10.60:FF:000002">
    <property type="entry name" value="Myb family transcription factor"/>
    <property type="match status" value="1"/>
</dbReference>
<dbReference type="GO" id="GO:0005634">
    <property type="term" value="C:nucleus"/>
    <property type="evidence" value="ECO:0007669"/>
    <property type="project" value="UniProtKB-SubCell"/>
</dbReference>
<reference evidence="8" key="1">
    <citation type="submission" date="2016-06" db="EMBL/GenBank/DDBJ databases">
        <title>Parallel loss of symbiosis genes in relatives of nitrogen-fixing non-legume Parasponia.</title>
        <authorList>
            <person name="Van Velzen R."/>
            <person name="Holmer R."/>
            <person name="Bu F."/>
            <person name="Rutten L."/>
            <person name="Van Zeijl A."/>
            <person name="Liu W."/>
            <person name="Santuari L."/>
            <person name="Cao Q."/>
            <person name="Sharma T."/>
            <person name="Shen D."/>
            <person name="Roswanjaya Y."/>
            <person name="Wardhani T."/>
            <person name="Kalhor M.S."/>
            <person name="Jansen J."/>
            <person name="Van den Hoogen J."/>
            <person name="Gungor B."/>
            <person name="Hartog M."/>
            <person name="Hontelez J."/>
            <person name="Verver J."/>
            <person name="Yang W.-C."/>
            <person name="Schijlen E."/>
            <person name="Repin R."/>
            <person name="Schilthuizen M."/>
            <person name="Schranz E."/>
            <person name="Heidstra R."/>
            <person name="Miyata K."/>
            <person name="Fedorova E."/>
            <person name="Kohlen W."/>
            <person name="Bisseling T."/>
            <person name="Smit S."/>
            <person name="Geurts R."/>
        </authorList>
    </citation>
    <scope>NUCLEOTIDE SEQUENCE [LARGE SCALE GENOMIC DNA]</scope>
    <source>
        <strain evidence="8">cv. RG33-2</strain>
    </source>
</reference>
<feature type="domain" description="Myb-like" evidence="6">
    <location>
        <begin position="59"/>
        <end position="110"/>
    </location>
</feature>
<dbReference type="InterPro" id="IPR046955">
    <property type="entry name" value="PHR1-like"/>
</dbReference>
<dbReference type="GO" id="GO:0003677">
    <property type="term" value="F:DNA binding"/>
    <property type="evidence" value="ECO:0007669"/>
    <property type="project" value="InterPro"/>
</dbReference>
<evidence type="ECO:0000313" key="7">
    <source>
        <dbReference type="EMBL" id="PON88016.1"/>
    </source>
</evidence>
<comment type="subcellular location">
    <subcellularLocation>
        <location evidence="1">Nucleus</location>
    </subcellularLocation>
</comment>
<dbReference type="SUPFAM" id="SSF46689">
    <property type="entry name" value="Homeodomain-like"/>
    <property type="match status" value="1"/>
</dbReference>
<name>A0A2P5ER65_TREOI</name>
<dbReference type="InterPro" id="IPR006447">
    <property type="entry name" value="Myb_dom_plants"/>
</dbReference>
<feature type="region of interest" description="Disordered" evidence="5">
    <location>
        <begin position="1"/>
        <end position="43"/>
    </location>
</feature>
<evidence type="ECO:0000256" key="3">
    <source>
        <dbReference type="ARBA" id="ARBA00023163"/>
    </source>
</evidence>
<dbReference type="InterPro" id="IPR009057">
    <property type="entry name" value="Homeodomain-like_sf"/>
</dbReference>
<evidence type="ECO:0000313" key="8">
    <source>
        <dbReference type="Proteomes" id="UP000237000"/>
    </source>
</evidence>
<dbReference type="InterPro" id="IPR001005">
    <property type="entry name" value="SANT/Myb"/>
</dbReference>
<dbReference type="STRING" id="63057.A0A2P5ER65"/>
<dbReference type="AlphaFoldDB" id="A0A2P5ER65"/>
<evidence type="ECO:0000256" key="5">
    <source>
        <dbReference type="SAM" id="MobiDB-lite"/>
    </source>
</evidence>
<dbReference type="GO" id="GO:0003700">
    <property type="term" value="F:DNA-binding transcription factor activity"/>
    <property type="evidence" value="ECO:0007669"/>
    <property type="project" value="InterPro"/>
</dbReference>
<accession>A0A2P5ER65</accession>
<dbReference type="PANTHER" id="PTHR31499:SF49">
    <property type="entry name" value="PROTEIN PHOSPHATE STARVATION RESPONSE 1-LIKE ISOFORM X1"/>
    <property type="match status" value="1"/>
</dbReference>
<evidence type="ECO:0000256" key="1">
    <source>
        <dbReference type="ARBA" id="ARBA00004123"/>
    </source>
</evidence>
<sequence length="340" mass="38287">MGSYEHTAIKNEQTSERPQTPDGTHFEKAAAEGDEEESELSSEAQAVSEVVLTADLKPRLRWTPHLHARFVDAVNQLGGPQKATPKSLLRIMGVKGITLYHLKSHLQKYRLGKHSMKEWNQVPTKGISGSLDTTISSGRLPSYRDEEKELVNGKLEVQKEIQEKLLLQMQASLLSDSFLLAEKRLQMCQEAERRYFNNAFGTACKMLANQYAIGATADTGNVFEQDVNRLETTVSIQPFYQQEQYPAYHSSMPFNMAFRLQEKAGSFQLPRETQFVTGDSLSSHGHFGSFSSESFPLLAQGWNKRGQNLDEDPTETYLVLDNTEIGKSRVFNFDGVNNIK</sequence>
<keyword evidence="3" id="KW-0804">Transcription</keyword>
<organism evidence="7 8">
    <name type="scientific">Trema orientale</name>
    <name type="common">Charcoal tree</name>
    <name type="synonym">Celtis orientalis</name>
    <dbReference type="NCBI Taxonomy" id="63057"/>
    <lineage>
        <taxon>Eukaryota</taxon>
        <taxon>Viridiplantae</taxon>
        <taxon>Streptophyta</taxon>
        <taxon>Embryophyta</taxon>
        <taxon>Tracheophyta</taxon>
        <taxon>Spermatophyta</taxon>
        <taxon>Magnoliopsida</taxon>
        <taxon>eudicotyledons</taxon>
        <taxon>Gunneridae</taxon>
        <taxon>Pentapetalae</taxon>
        <taxon>rosids</taxon>
        <taxon>fabids</taxon>
        <taxon>Rosales</taxon>
        <taxon>Cannabaceae</taxon>
        <taxon>Trema</taxon>
    </lineage>
</organism>
<evidence type="ECO:0000259" key="6">
    <source>
        <dbReference type="Pfam" id="PF00249"/>
    </source>
</evidence>
<protein>
    <submittedName>
        <fullName evidence="7">Octamer-binding transcription factor</fullName>
    </submittedName>
</protein>
<comment type="caution">
    <text evidence="7">The sequence shown here is derived from an EMBL/GenBank/DDBJ whole genome shotgun (WGS) entry which is preliminary data.</text>
</comment>
<dbReference type="OrthoDB" id="1159907at2759"/>
<dbReference type="Proteomes" id="UP000237000">
    <property type="component" value="Unassembled WGS sequence"/>
</dbReference>
<keyword evidence="2" id="KW-0805">Transcription regulation</keyword>
<gene>
    <name evidence="7" type="ORF">TorRG33x02_162180</name>
</gene>
<keyword evidence="4" id="KW-0539">Nucleus</keyword>
<dbReference type="EMBL" id="JXTC01000110">
    <property type="protein sequence ID" value="PON88016.1"/>
    <property type="molecule type" value="Genomic_DNA"/>
</dbReference>
<dbReference type="NCBIfam" id="TIGR01557">
    <property type="entry name" value="myb_SHAQKYF"/>
    <property type="match status" value="1"/>
</dbReference>
<dbReference type="Pfam" id="PF00249">
    <property type="entry name" value="Myb_DNA-binding"/>
    <property type="match status" value="1"/>
</dbReference>
<proteinExistence type="predicted"/>